<evidence type="ECO:0000313" key="7">
    <source>
        <dbReference type="EMBL" id="CAG9855969.1"/>
    </source>
</evidence>
<comment type="similarity">
    <text evidence="2">Belongs to the ATP-dependent AMP-binding enzyme family.</text>
</comment>
<comment type="subcellular location">
    <subcellularLocation>
        <location evidence="1">Peroxisome</location>
    </subcellularLocation>
</comment>
<dbReference type="InterPro" id="IPR020845">
    <property type="entry name" value="AMP-binding_CS"/>
</dbReference>
<evidence type="ECO:0008006" key="9">
    <source>
        <dbReference type="Google" id="ProtNLM"/>
    </source>
</evidence>
<evidence type="ECO:0000259" key="6">
    <source>
        <dbReference type="Pfam" id="PF13193"/>
    </source>
</evidence>
<dbReference type="InterPro" id="IPR045851">
    <property type="entry name" value="AMP-bd_C_sf"/>
</dbReference>
<accession>A0A9N9TIN9</accession>
<dbReference type="GO" id="GO:0016405">
    <property type="term" value="F:CoA-ligase activity"/>
    <property type="evidence" value="ECO:0007669"/>
    <property type="project" value="TreeGrafter"/>
</dbReference>
<proteinExistence type="inferred from homology"/>
<feature type="domain" description="AMP-dependent synthetase/ligase" evidence="5">
    <location>
        <begin position="31"/>
        <end position="415"/>
    </location>
</feature>
<name>A0A9N9TIN9_PHYSR</name>
<dbReference type="PANTHER" id="PTHR24096:SF149">
    <property type="entry name" value="AMP-BINDING DOMAIN-CONTAINING PROTEIN-RELATED"/>
    <property type="match status" value="1"/>
</dbReference>
<dbReference type="AlphaFoldDB" id="A0A9N9TIN9"/>
<keyword evidence="3" id="KW-0436">Ligase</keyword>
<evidence type="ECO:0000256" key="2">
    <source>
        <dbReference type="ARBA" id="ARBA00006432"/>
    </source>
</evidence>
<keyword evidence="4" id="KW-0576">Peroxisome</keyword>
<protein>
    <recommendedName>
        <fullName evidence="9">Luciferin 4-monooxygenase-like</fullName>
    </recommendedName>
</protein>
<dbReference type="InterPro" id="IPR025110">
    <property type="entry name" value="AMP-bd_C"/>
</dbReference>
<dbReference type="SUPFAM" id="SSF56801">
    <property type="entry name" value="Acetyl-CoA synthetase-like"/>
    <property type="match status" value="1"/>
</dbReference>
<evidence type="ECO:0000256" key="4">
    <source>
        <dbReference type="ARBA" id="ARBA00023140"/>
    </source>
</evidence>
<organism evidence="7 8">
    <name type="scientific">Phyllotreta striolata</name>
    <name type="common">Striped flea beetle</name>
    <name type="synonym">Crioceris striolata</name>
    <dbReference type="NCBI Taxonomy" id="444603"/>
    <lineage>
        <taxon>Eukaryota</taxon>
        <taxon>Metazoa</taxon>
        <taxon>Ecdysozoa</taxon>
        <taxon>Arthropoda</taxon>
        <taxon>Hexapoda</taxon>
        <taxon>Insecta</taxon>
        <taxon>Pterygota</taxon>
        <taxon>Neoptera</taxon>
        <taxon>Endopterygota</taxon>
        <taxon>Coleoptera</taxon>
        <taxon>Polyphaga</taxon>
        <taxon>Cucujiformia</taxon>
        <taxon>Chrysomeloidea</taxon>
        <taxon>Chrysomelidae</taxon>
        <taxon>Galerucinae</taxon>
        <taxon>Alticini</taxon>
        <taxon>Phyllotreta</taxon>
    </lineage>
</organism>
<gene>
    <name evidence="7" type="ORF">PHYEVI_LOCUS2400</name>
</gene>
<dbReference type="Pfam" id="PF00501">
    <property type="entry name" value="AMP-binding"/>
    <property type="match status" value="1"/>
</dbReference>
<dbReference type="Gene3D" id="3.30.300.30">
    <property type="match status" value="1"/>
</dbReference>
<dbReference type="InterPro" id="IPR042099">
    <property type="entry name" value="ANL_N_sf"/>
</dbReference>
<dbReference type="Proteomes" id="UP001153712">
    <property type="component" value="Chromosome 11"/>
</dbReference>
<dbReference type="PANTHER" id="PTHR24096">
    <property type="entry name" value="LONG-CHAIN-FATTY-ACID--COA LIGASE"/>
    <property type="match status" value="1"/>
</dbReference>
<dbReference type="PROSITE" id="PS00455">
    <property type="entry name" value="AMP_BINDING"/>
    <property type="match status" value="1"/>
</dbReference>
<dbReference type="GO" id="GO:0005777">
    <property type="term" value="C:peroxisome"/>
    <property type="evidence" value="ECO:0007669"/>
    <property type="project" value="UniProtKB-SubCell"/>
</dbReference>
<dbReference type="InterPro" id="IPR000873">
    <property type="entry name" value="AMP-dep_synth/lig_dom"/>
</dbReference>
<evidence type="ECO:0000313" key="8">
    <source>
        <dbReference type="Proteomes" id="UP001153712"/>
    </source>
</evidence>
<dbReference type="OrthoDB" id="10253869at2759"/>
<dbReference type="Pfam" id="PF13193">
    <property type="entry name" value="AMP-binding_C"/>
    <property type="match status" value="1"/>
</dbReference>
<reference evidence="7" key="1">
    <citation type="submission" date="2022-01" db="EMBL/GenBank/DDBJ databases">
        <authorList>
            <person name="King R."/>
        </authorList>
    </citation>
    <scope>NUCLEOTIDE SEQUENCE</scope>
</reference>
<evidence type="ECO:0000259" key="5">
    <source>
        <dbReference type="Pfam" id="PF00501"/>
    </source>
</evidence>
<keyword evidence="8" id="KW-1185">Reference proteome</keyword>
<dbReference type="EMBL" id="OU900104">
    <property type="protein sequence ID" value="CAG9855969.1"/>
    <property type="molecule type" value="Genomic_DNA"/>
</dbReference>
<sequence>MSHHWIERNIIRTEDLNIPCGDLKGVGNVFFQRLKSHGSKIAQIQAATGEKDSFESLLQRSVRTAIALQKRGIKKGDIVTGCSDNHLNACVPILASFFIGAIPCSLDPTLSNIEMENLIASVKPKIVFTIKESLESVVRYTKAAGLESEIVVFGDTEQYTPFSEFLQPQPEEDDFAPITVEDSSETCVIYFSSGTSGFPKGICINHYYYYHHSPLIPPAKNNDVDVQRQMYENYIRKNFTTSFLTYGSMYWNSSGMGLFLSAITGVTRLLSSDFNAKEFWYLVDKYSVSGVFLTPYQITELVKCGKPSDVSCESLVRINTGGSSLSKRITFELQELLPETDIVPCYGQTEVGILASFQLHNKTQRELYKKDPDVVGMPMRGVTYKIVDPETEEILGPNCPGELRVKSKTVMNGYYNRDFSNRYDKDGWFRTGDVVQYDEDCYFYVVDRLKEMLKYRGWHIPPAILELELSHHPAVRQSVVVGRKHEEDGDHPMALIVLEDNYKGKISEQEIVEYIDKRVQEKQRLRGGVIFIDNIPLTPSGKVKRKELKVKYCTGYPKRPSIQ</sequence>
<dbReference type="Gene3D" id="3.40.50.12780">
    <property type="entry name" value="N-terminal domain of ligase-like"/>
    <property type="match status" value="1"/>
</dbReference>
<evidence type="ECO:0000256" key="3">
    <source>
        <dbReference type="ARBA" id="ARBA00022598"/>
    </source>
</evidence>
<feature type="domain" description="AMP-binding enzyme C-terminal" evidence="6">
    <location>
        <begin position="469"/>
        <end position="542"/>
    </location>
</feature>
<evidence type="ECO:0000256" key="1">
    <source>
        <dbReference type="ARBA" id="ARBA00004275"/>
    </source>
</evidence>